<evidence type="ECO:0000313" key="2">
    <source>
        <dbReference type="Proteomes" id="UP000635278"/>
    </source>
</evidence>
<reference evidence="1 2" key="1">
    <citation type="journal article" date="2020" name="Int. J. Syst. Evol. Microbiol.">
        <title>Novel acetic acid bacteria from cider fermentations: Acetobacter conturbans sp. nov. and Acetobacter fallax sp. nov.</title>
        <authorList>
            <person name="Sombolestani A.S."/>
            <person name="Cleenwerck I."/>
            <person name="Cnockaert M."/>
            <person name="Borremans W."/>
            <person name="Wieme A.D."/>
            <person name="De Vuyst L."/>
            <person name="Vandamme P."/>
        </authorList>
    </citation>
    <scope>NUCLEOTIDE SEQUENCE [LARGE SCALE GENOMIC DNA]</scope>
    <source>
        <strain evidence="1 2">LMG 30640</strain>
    </source>
</reference>
<name>A0ABX0JSV1_9PROT</name>
<organism evidence="1 2">
    <name type="scientific">Acetobacter musti</name>
    <dbReference type="NCBI Taxonomy" id="864732"/>
    <lineage>
        <taxon>Bacteria</taxon>
        <taxon>Pseudomonadati</taxon>
        <taxon>Pseudomonadota</taxon>
        <taxon>Alphaproteobacteria</taxon>
        <taxon>Acetobacterales</taxon>
        <taxon>Acetobacteraceae</taxon>
        <taxon>Acetobacter</taxon>
    </lineage>
</organism>
<evidence type="ECO:0000313" key="1">
    <source>
        <dbReference type="EMBL" id="NHN86309.1"/>
    </source>
</evidence>
<comment type="caution">
    <text evidence="1">The sequence shown here is derived from an EMBL/GenBank/DDBJ whole genome shotgun (WGS) entry which is preliminary data.</text>
</comment>
<gene>
    <name evidence="1" type="ORF">GOB93_16935</name>
</gene>
<dbReference type="SUPFAM" id="SSF52540">
    <property type="entry name" value="P-loop containing nucleoside triphosphate hydrolases"/>
    <property type="match status" value="1"/>
</dbReference>
<dbReference type="Proteomes" id="UP000635278">
    <property type="component" value="Unassembled WGS sequence"/>
</dbReference>
<dbReference type="Pfam" id="PF13481">
    <property type="entry name" value="AAA_25"/>
    <property type="match status" value="1"/>
</dbReference>
<dbReference type="EMBL" id="WOTB01000031">
    <property type="protein sequence ID" value="NHN86309.1"/>
    <property type="molecule type" value="Genomic_DNA"/>
</dbReference>
<dbReference type="InterPro" id="IPR027417">
    <property type="entry name" value="P-loop_NTPase"/>
</dbReference>
<proteinExistence type="predicted"/>
<keyword evidence="2" id="KW-1185">Reference proteome</keyword>
<dbReference type="Gene3D" id="3.40.50.300">
    <property type="entry name" value="P-loop containing nucleotide triphosphate hydrolases"/>
    <property type="match status" value="1"/>
</dbReference>
<sequence>MASVIETGGLRFRWPGEEPAIETVPWLVEGLIPAHGAGLMLGRSGAGKSFLAMRLACCIASGVPFLGREVQLTGGTAMLLGEAADTFSERLRWALEGLRLSDGDNMRPEQSPLLWASCGLPKAAADLADLGADIRQEMKTRNVAPRLAVVDTLTSAFSFANENDASEAGRVMKGLAALGEAMGCFVLALAHPGKVGGREIRGSNAFTGQADIVLSVERARAKGYGAAPRQGKVILVKSRRAPEGSVLPFALRATADGGMFAASPNDVVSPPGPPAEPETTKGGNAARFQVEKPAEAVVRIVRELEESGLRTMPGIVPPPPGVIAAPSRYVRDAFEGERPPRSPDAGRKAFQRAVESAVSAGRLERWGGAGGGEYLRLTEASAT</sequence>
<accession>A0ABX0JSV1</accession>
<protein>
    <submittedName>
        <fullName evidence="1">AAA family ATPase</fullName>
    </submittedName>
</protein>